<dbReference type="AlphaFoldDB" id="A0A1L8R5T6"/>
<feature type="transmembrane region" description="Helical" evidence="1">
    <location>
        <begin position="31"/>
        <end position="52"/>
    </location>
</feature>
<keyword evidence="1" id="KW-1133">Transmembrane helix</keyword>
<evidence type="ECO:0000313" key="2">
    <source>
        <dbReference type="EMBL" id="OJG15104.1"/>
    </source>
</evidence>
<dbReference type="Pfam" id="PF11667">
    <property type="entry name" value="DUF3267"/>
    <property type="match status" value="1"/>
</dbReference>
<comment type="caution">
    <text evidence="2">The sequence shown here is derived from an EMBL/GenBank/DDBJ whole genome shotgun (WGS) entry which is preliminary data.</text>
</comment>
<organism evidence="2 3">
    <name type="scientific">Enterococcus canintestini</name>
    <dbReference type="NCBI Taxonomy" id="317010"/>
    <lineage>
        <taxon>Bacteria</taxon>
        <taxon>Bacillati</taxon>
        <taxon>Bacillota</taxon>
        <taxon>Bacilli</taxon>
        <taxon>Lactobacillales</taxon>
        <taxon>Enterococcaceae</taxon>
        <taxon>Enterococcus</taxon>
    </lineage>
</organism>
<reference evidence="2 3" key="1">
    <citation type="submission" date="2014-12" db="EMBL/GenBank/DDBJ databases">
        <title>Draft genome sequences of 29 type strains of Enterococci.</title>
        <authorList>
            <person name="Zhong Z."/>
            <person name="Sun Z."/>
            <person name="Liu W."/>
            <person name="Zhang W."/>
            <person name="Zhang H."/>
        </authorList>
    </citation>
    <scope>NUCLEOTIDE SEQUENCE [LARGE SCALE GENOMIC DNA]</scope>
    <source>
        <strain evidence="2 3">DSM 21207</strain>
    </source>
</reference>
<proteinExistence type="predicted"/>
<evidence type="ECO:0000256" key="1">
    <source>
        <dbReference type="SAM" id="Phobius"/>
    </source>
</evidence>
<feature type="transmembrane region" description="Helical" evidence="1">
    <location>
        <begin position="119"/>
        <end position="138"/>
    </location>
</feature>
<sequence>MICPIVRKVGWFMQLYRNLNLLEDEKIIKKLNIASLIVMAVCYVLLLLPPISQLPFKSIFFLVEFCAIVISLVLVVILHEGIHGIFFKIFNRNGKVKFGFKNQMVYATSPGSLYRKWQFFLISIAPFVILTTLLLIVMRVWPYTWLRLLIAAHSGACVGDFYWCYLLLTTPKNLLVEDTEVGLNLYKVG</sequence>
<dbReference type="InterPro" id="IPR021683">
    <property type="entry name" value="DUF3267"/>
</dbReference>
<name>A0A1L8R5T6_9ENTE</name>
<accession>A0A1L8R5T6</accession>
<dbReference type="STRING" id="317010.RU96_GL000322"/>
<keyword evidence="1" id="KW-0472">Membrane</keyword>
<gene>
    <name evidence="2" type="ORF">RU96_GL000322</name>
</gene>
<dbReference type="Proteomes" id="UP000182835">
    <property type="component" value="Unassembled WGS sequence"/>
</dbReference>
<feature type="transmembrane region" description="Helical" evidence="1">
    <location>
        <begin position="144"/>
        <end position="168"/>
    </location>
</feature>
<feature type="transmembrane region" description="Helical" evidence="1">
    <location>
        <begin position="58"/>
        <end position="78"/>
    </location>
</feature>
<dbReference type="EMBL" id="JXKG01000010">
    <property type="protein sequence ID" value="OJG15104.1"/>
    <property type="molecule type" value="Genomic_DNA"/>
</dbReference>
<keyword evidence="1" id="KW-0812">Transmembrane</keyword>
<protein>
    <submittedName>
        <fullName evidence="2">Uncharacterized protein</fullName>
    </submittedName>
</protein>
<evidence type="ECO:0000313" key="3">
    <source>
        <dbReference type="Proteomes" id="UP000182835"/>
    </source>
</evidence>